<dbReference type="OrthoDB" id="406287at2759"/>
<evidence type="ECO:0000256" key="6">
    <source>
        <dbReference type="ARBA" id="ARBA00022692"/>
    </source>
</evidence>
<comment type="similarity">
    <text evidence="2">Belongs to the GPC1 family.</text>
</comment>
<dbReference type="Proteomes" id="UP000799779">
    <property type="component" value="Unassembled WGS sequence"/>
</dbReference>
<evidence type="ECO:0000256" key="7">
    <source>
        <dbReference type="ARBA" id="ARBA00022989"/>
    </source>
</evidence>
<dbReference type="GO" id="GO:0016746">
    <property type="term" value="F:acyltransferase activity"/>
    <property type="evidence" value="ECO:0007669"/>
    <property type="project" value="UniProtKB-KW"/>
</dbReference>
<accession>A0A6A5WFJ1</accession>
<evidence type="ECO:0000313" key="15">
    <source>
        <dbReference type="EMBL" id="KAF2000670.1"/>
    </source>
</evidence>
<organism evidence="15 16">
    <name type="scientific">Amniculicola lignicola CBS 123094</name>
    <dbReference type="NCBI Taxonomy" id="1392246"/>
    <lineage>
        <taxon>Eukaryota</taxon>
        <taxon>Fungi</taxon>
        <taxon>Dikarya</taxon>
        <taxon>Ascomycota</taxon>
        <taxon>Pezizomycotina</taxon>
        <taxon>Dothideomycetes</taxon>
        <taxon>Pleosporomycetidae</taxon>
        <taxon>Pleosporales</taxon>
        <taxon>Amniculicolaceae</taxon>
        <taxon>Amniculicola</taxon>
    </lineage>
</organism>
<gene>
    <name evidence="15" type="ORF">P154DRAFT_575726</name>
</gene>
<feature type="transmembrane region" description="Helical" evidence="14">
    <location>
        <begin position="204"/>
        <end position="221"/>
    </location>
</feature>
<comment type="subcellular location">
    <subcellularLocation>
        <location evidence="1">Membrane</location>
        <topology evidence="1">Multi-pass membrane protein</topology>
    </subcellularLocation>
</comment>
<evidence type="ECO:0000256" key="4">
    <source>
        <dbReference type="ARBA" id="ARBA00022516"/>
    </source>
</evidence>
<feature type="region of interest" description="Disordered" evidence="13">
    <location>
        <begin position="38"/>
        <end position="100"/>
    </location>
</feature>
<keyword evidence="6 14" id="KW-0812">Transmembrane</keyword>
<evidence type="ECO:0000256" key="8">
    <source>
        <dbReference type="ARBA" id="ARBA00023098"/>
    </source>
</evidence>
<sequence length="537" mass="61404">MAIGSPPRSIKRPLHRRTPSNLDVVFEELPAMVDPAQHLAVGERAKSQPELGASPLSSTPLPGDSTHASSALLGEGAPSSNPPPVGLSRSPSFSNSSYHDESDAEEAAFFPPVERLTMFDFIENLALSQRVEKLQNSVKAPREHLKRLKSTGMNTRDRVVEEWRRRVPTPDEQLEKYRRRMRTSVDRLNERWNEQTAVTAREKASFIAAVMNIFVSGYLVGGRPEFFPIWYTVQLMYFMPIRFYTYHKKGYHYFLADLCYFVNFLVFLSIWIFPNSKRLFISTYCLAFGNNAIAIAMWRNSLVFHSMDKVVSLFIHIMPCVTLHCLVHLLSPAYQEQRYPAIYNIRFSAPDSPEHYTLPQMVLWATIPYTVWQLSYHFLITVRRREKIAAGRPTSFTWLRKSYAKTWIGKIVLALPDSLQEPAFMLIQYLYACITMLPCPIWFWYRWASGIFLSAVFIWSVYNGATYYIDVFGKKFQKELEALKNDVSKWQSSPEGGAVGGAVTPGAEHLERIPPLEGSTGAKIDEVIGEVRERKGE</sequence>
<dbReference type="GO" id="GO:0016020">
    <property type="term" value="C:membrane"/>
    <property type="evidence" value="ECO:0007669"/>
    <property type="project" value="UniProtKB-SubCell"/>
</dbReference>
<evidence type="ECO:0000256" key="11">
    <source>
        <dbReference type="ARBA" id="ARBA00023264"/>
    </source>
</evidence>
<dbReference type="AlphaFoldDB" id="A0A6A5WFJ1"/>
<protein>
    <recommendedName>
        <fullName evidence="3">Glycerophosphocholine acyltransferase 1</fullName>
    </recommendedName>
</protein>
<feature type="transmembrane region" description="Helical" evidence="14">
    <location>
        <begin position="423"/>
        <end position="445"/>
    </location>
</feature>
<dbReference type="GO" id="GO:0006656">
    <property type="term" value="P:phosphatidylcholine biosynthetic process"/>
    <property type="evidence" value="ECO:0007669"/>
    <property type="project" value="TreeGrafter"/>
</dbReference>
<feature type="transmembrane region" description="Helical" evidence="14">
    <location>
        <begin position="279"/>
        <end position="298"/>
    </location>
</feature>
<keyword evidence="10" id="KW-0594">Phospholipid biosynthesis</keyword>
<feature type="transmembrane region" description="Helical" evidence="14">
    <location>
        <begin position="361"/>
        <end position="382"/>
    </location>
</feature>
<dbReference type="Pfam" id="PF10998">
    <property type="entry name" value="DUF2838"/>
    <property type="match status" value="1"/>
</dbReference>
<evidence type="ECO:0000313" key="16">
    <source>
        <dbReference type="Proteomes" id="UP000799779"/>
    </source>
</evidence>
<dbReference type="InterPro" id="IPR021261">
    <property type="entry name" value="GPCAT"/>
</dbReference>
<keyword evidence="4" id="KW-0444">Lipid biosynthesis</keyword>
<dbReference type="PANTHER" id="PTHR31201:SF1">
    <property type="entry name" value="GLYCEROPHOSPHOCHOLINE ACYLTRANSFERASE 1"/>
    <property type="match status" value="1"/>
</dbReference>
<dbReference type="EMBL" id="ML977587">
    <property type="protein sequence ID" value="KAF2000670.1"/>
    <property type="molecule type" value="Genomic_DNA"/>
</dbReference>
<evidence type="ECO:0000256" key="13">
    <source>
        <dbReference type="SAM" id="MobiDB-lite"/>
    </source>
</evidence>
<feature type="transmembrane region" description="Helical" evidence="14">
    <location>
        <begin position="251"/>
        <end position="273"/>
    </location>
</feature>
<feature type="transmembrane region" description="Helical" evidence="14">
    <location>
        <begin position="451"/>
        <end position="469"/>
    </location>
</feature>
<keyword evidence="16" id="KW-1185">Reference proteome</keyword>
<proteinExistence type="inferred from homology"/>
<dbReference type="PANTHER" id="PTHR31201">
    <property type="entry name" value="OS01G0585100 PROTEIN"/>
    <property type="match status" value="1"/>
</dbReference>
<name>A0A6A5WFJ1_9PLEO</name>
<evidence type="ECO:0000256" key="12">
    <source>
        <dbReference type="ARBA" id="ARBA00023315"/>
    </source>
</evidence>
<keyword evidence="5" id="KW-0808">Transferase</keyword>
<feature type="transmembrane region" description="Helical" evidence="14">
    <location>
        <begin position="227"/>
        <end position="244"/>
    </location>
</feature>
<evidence type="ECO:0000256" key="2">
    <source>
        <dbReference type="ARBA" id="ARBA00006675"/>
    </source>
</evidence>
<keyword evidence="8" id="KW-0443">Lipid metabolism</keyword>
<evidence type="ECO:0000256" key="1">
    <source>
        <dbReference type="ARBA" id="ARBA00004141"/>
    </source>
</evidence>
<evidence type="ECO:0000256" key="5">
    <source>
        <dbReference type="ARBA" id="ARBA00022679"/>
    </source>
</evidence>
<reference evidence="15" key="1">
    <citation type="journal article" date="2020" name="Stud. Mycol.">
        <title>101 Dothideomycetes genomes: a test case for predicting lifestyles and emergence of pathogens.</title>
        <authorList>
            <person name="Haridas S."/>
            <person name="Albert R."/>
            <person name="Binder M."/>
            <person name="Bloem J."/>
            <person name="Labutti K."/>
            <person name="Salamov A."/>
            <person name="Andreopoulos B."/>
            <person name="Baker S."/>
            <person name="Barry K."/>
            <person name="Bills G."/>
            <person name="Bluhm B."/>
            <person name="Cannon C."/>
            <person name="Castanera R."/>
            <person name="Culley D."/>
            <person name="Daum C."/>
            <person name="Ezra D."/>
            <person name="Gonzalez J."/>
            <person name="Henrissat B."/>
            <person name="Kuo A."/>
            <person name="Liang C."/>
            <person name="Lipzen A."/>
            <person name="Lutzoni F."/>
            <person name="Magnuson J."/>
            <person name="Mondo S."/>
            <person name="Nolan M."/>
            <person name="Ohm R."/>
            <person name="Pangilinan J."/>
            <person name="Park H.-J."/>
            <person name="Ramirez L."/>
            <person name="Alfaro M."/>
            <person name="Sun H."/>
            <person name="Tritt A."/>
            <person name="Yoshinaga Y."/>
            <person name="Zwiers L.-H."/>
            <person name="Turgeon B."/>
            <person name="Goodwin S."/>
            <person name="Spatafora J."/>
            <person name="Crous P."/>
            <person name="Grigoriev I."/>
        </authorList>
    </citation>
    <scope>NUCLEOTIDE SEQUENCE</scope>
    <source>
        <strain evidence="15">CBS 123094</strain>
    </source>
</reference>
<keyword evidence="12" id="KW-0012">Acyltransferase</keyword>
<keyword evidence="11" id="KW-1208">Phospholipid metabolism</keyword>
<keyword evidence="9 14" id="KW-0472">Membrane</keyword>
<evidence type="ECO:0000256" key="3">
    <source>
        <dbReference type="ARBA" id="ARBA00019082"/>
    </source>
</evidence>
<keyword evidence="7 14" id="KW-1133">Transmembrane helix</keyword>
<feature type="transmembrane region" description="Helical" evidence="14">
    <location>
        <begin position="310"/>
        <end position="330"/>
    </location>
</feature>
<evidence type="ECO:0000256" key="9">
    <source>
        <dbReference type="ARBA" id="ARBA00023136"/>
    </source>
</evidence>
<evidence type="ECO:0000256" key="10">
    <source>
        <dbReference type="ARBA" id="ARBA00023209"/>
    </source>
</evidence>
<evidence type="ECO:0000256" key="14">
    <source>
        <dbReference type="SAM" id="Phobius"/>
    </source>
</evidence>